<dbReference type="EMBL" id="LT934115">
    <property type="protein sequence ID" value="VAH57466.1"/>
    <property type="molecule type" value="Genomic_DNA"/>
</dbReference>
<evidence type="ECO:0000313" key="3">
    <source>
        <dbReference type="Proteomes" id="UP000324705"/>
    </source>
</evidence>
<keyword evidence="3" id="KW-1185">Reference proteome</keyword>
<feature type="domain" description="Reverse transcriptase zinc-binding" evidence="1">
    <location>
        <begin position="4"/>
        <end position="88"/>
    </location>
</feature>
<name>A0A9R0RD41_TRITD</name>
<organism evidence="2 3">
    <name type="scientific">Triticum turgidum subsp. durum</name>
    <name type="common">Durum wheat</name>
    <name type="synonym">Triticum durum</name>
    <dbReference type="NCBI Taxonomy" id="4567"/>
    <lineage>
        <taxon>Eukaryota</taxon>
        <taxon>Viridiplantae</taxon>
        <taxon>Streptophyta</taxon>
        <taxon>Embryophyta</taxon>
        <taxon>Tracheophyta</taxon>
        <taxon>Spermatophyta</taxon>
        <taxon>Magnoliopsida</taxon>
        <taxon>Liliopsida</taxon>
        <taxon>Poales</taxon>
        <taxon>Poaceae</taxon>
        <taxon>BOP clade</taxon>
        <taxon>Pooideae</taxon>
        <taxon>Triticodae</taxon>
        <taxon>Triticeae</taxon>
        <taxon>Triticinae</taxon>
        <taxon>Triticum</taxon>
    </lineage>
</organism>
<reference evidence="2 3" key="1">
    <citation type="submission" date="2017-09" db="EMBL/GenBank/DDBJ databases">
        <authorList>
            <consortium name="International Durum Wheat Genome Sequencing Consortium (IDWGSC)"/>
            <person name="Milanesi L."/>
        </authorList>
    </citation>
    <scope>NUCLEOTIDE SEQUENCE [LARGE SCALE GENOMIC DNA]</scope>
    <source>
        <strain evidence="3">cv. Svevo</strain>
    </source>
</reference>
<gene>
    <name evidence="2" type="ORF">TRITD_3Av1G029200</name>
</gene>
<proteinExistence type="predicted"/>
<dbReference type="OMA" id="SHIFLNC"/>
<protein>
    <recommendedName>
        <fullName evidence="1">Reverse transcriptase zinc-binding domain-containing protein</fullName>
    </recommendedName>
</protein>
<accession>A0A9R0RD41</accession>
<dbReference type="InterPro" id="IPR026960">
    <property type="entry name" value="RVT-Znf"/>
</dbReference>
<sequence length="185" mass="21607">MLPFSTRAAYDLTFRDDSQDIHSIPIWSSRVPTRVKIFAWLLFQGRLNCKINLLHKHIVSDAVCPRCGFDGEDTSHIFLNCPLAQRIWLRLGFTPSGGIEDLWACPTPAATDHRVWNLVLLITLWKIWDSWNAMTFRQQDHYSITTLTNIVQDLMLWTHRMRKPEEKQAASSWRSYLSSRLHVPM</sequence>
<evidence type="ECO:0000313" key="2">
    <source>
        <dbReference type="EMBL" id="VAH57466.1"/>
    </source>
</evidence>
<evidence type="ECO:0000259" key="1">
    <source>
        <dbReference type="Pfam" id="PF13966"/>
    </source>
</evidence>
<dbReference type="Pfam" id="PF13966">
    <property type="entry name" value="zf-RVT"/>
    <property type="match status" value="1"/>
</dbReference>
<dbReference type="Gramene" id="TRITD3Av1G029200.1">
    <property type="protein sequence ID" value="TRITD3Av1G029200.1"/>
    <property type="gene ID" value="TRITD3Av1G029200"/>
</dbReference>
<dbReference type="AlphaFoldDB" id="A0A9R0RD41"/>
<dbReference type="Proteomes" id="UP000324705">
    <property type="component" value="Chromosome 3A"/>
</dbReference>